<organism evidence="1 2">
    <name type="scientific">Rubroshorea leprosula</name>
    <dbReference type="NCBI Taxonomy" id="152421"/>
    <lineage>
        <taxon>Eukaryota</taxon>
        <taxon>Viridiplantae</taxon>
        <taxon>Streptophyta</taxon>
        <taxon>Embryophyta</taxon>
        <taxon>Tracheophyta</taxon>
        <taxon>Spermatophyta</taxon>
        <taxon>Magnoliopsida</taxon>
        <taxon>eudicotyledons</taxon>
        <taxon>Gunneridae</taxon>
        <taxon>Pentapetalae</taxon>
        <taxon>rosids</taxon>
        <taxon>malvids</taxon>
        <taxon>Malvales</taxon>
        <taxon>Dipterocarpaceae</taxon>
        <taxon>Rubroshorea</taxon>
    </lineage>
</organism>
<gene>
    <name evidence="1" type="ORF">SLEP1_g24644</name>
</gene>
<dbReference type="AlphaFoldDB" id="A0AAV5JQU9"/>
<sequence length="64" mass="7190">MCNHEKRIQYGNELDVSSIGHGQRLTPTGRRTVCWCIIPTSRVTQRTGSINNMSTCASVYNLPH</sequence>
<proteinExistence type="predicted"/>
<comment type="caution">
    <text evidence="1">The sequence shown here is derived from an EMBL/GenBank/DDBJ whole genome shotgun (WGS) entry which is preliminary data.</text>
</comment>
<keyword evidence="2" id="KW-1185">Reference proteome</keyword>
<name>A0AAV5JQU9_9ROSI</name>
<accession>A0AAV5JQU9</accession>
<protein>
    <submittedName>
        <fullName evidence="1">Uncharacterized protein</fullName>
    </submittedName>
</protein>
<dbReference type="EMBL" id="BPVZ01000039">
    <property type="protein sequence ID" value="GKV13657.1"/>
    <property type="molecule type" value="Genomic_DNA"/>
</dbReference>
<evidence type="ECO:0000313" key="1">
    <source>
        <dbReference type="EMBL" id="GKV13657.1"/>
    </source>
</evidence>
<dbReference type="Proteomes" id="UP001054252">
    <property type="component" value="Unassembled WGS sequence"/>
</dbReference>
<reference evidence="1 2" key="1">
    <citation type="journal article" date="2021" name="Commun. Biol.">
        <title>The genome of Shorea leprosula (Dipterocarpaceae) highlights the ecological relevance of drought in aseasonal tropical rainforests.</title>
        <authorList>
            <person name="Ng K.K.S."/>
            <person name="Kobayashi M.J."/>
            <person name="Fawcett J.A."/>
            <person name="Hatakeyama M."/>
            <person name="Paape T."/>
            <person name="Ng C.H."/>
            <person name="Ang C.C."/>
            <person name="Tnah L.H."/>
            <person name="Lee C.T."/>
            <person name="Nishiyama T."/>
            <person name="Sese J."/>
            <person name="O'Brien M.J."/>
            <person name="Copetti D."/>
            <person name="Mohd Noor M.I."/>
            <person name="Ong R.C."/>
            <person name="Putra M."/>
            <person name="Sireger I.Z."/>
            <person name="Indrioko S."/>
            <person name="Kosugi Y."/>
            <person name="Izuno A."/>
            <person name="Isagi Y."/>
            <person name="Lee S.L."/>
            <person name="Shimizu K.K."/>
        </authorList>
    </citation>
    <scope>NUCLEOTIDE SEQUENCE [LARGE SCALE GENOMIC DNA]</scope>
    <source>
        <strain evidence="1">214</strain>
    </source>
</reference>
<evidence type="ECO:0000313" key="2">
    <source>
        <dbReference type="Proteomes" id="UP001054252"/>
    </source>
</evidence>